<feature type="transmembrane region" description="Helical" evidence="1">
    <location>
        <begin position="159"/>
        <end position="175"/>
    </location>
</feature>
<keyword evidence="1" id="KW-0472">Membrane</keyword>
<dbReference type="EMBL" id="JAOH01000002">
    <property type="protein sequence ID" value="EUA62912.1"/>
    <property type="molecule type" value="Genomic_DNA"/>
</dbReference>
<feature type="transmembrane region" description="Helical" evidence="1">
    <location>
        <begin position="61"/>
        <end position="79"/>
    </location>
</feature>
<feature type="transmembrane region" description="Helical" evidence="1">
    <location>
        <begin position="187"/>
        <end position="205"/>
    </location>
</feature>
<feature type="transmembrane region" description="Helical" evidence="1">
    <location>
        <begin position="253"/>
        <end position="273"/>
    </location>
</feature>
<name>A0A829QIF0_9MYCO</name>
<feature type="transmembrane region" description="Helical" evidence="1">
    <location>
        <begin position="23"/>
        <end position="41"/>
    </location>
</feature>
<proteinExistence type="predicted"/>
<organism evidence="2 3">
    <name type="scientific">Mycobacteroides abscessus 1948</name>
    <dbReference type="NCBI Taxonomy" id="1299323"/>
    <lineage>
        <taxon>Bacteria</taxon>
        <taxon>Bacillati</taxon>
        <taxon>Actinomycetota</taxon>
        <taxon>Actinomycetes</taxon>
        <taxon>Mycobacteriales</taxon>
        <taxon>Mycobacteriaceae</taxon>
        <taxon>Mycobacteroides</taxon>
        <taxon>Mycobacteroides abscessus</taxon>
    </lineage>
</organism>
<evidence type="ECO:0000256" key="1">
    <source>
        <dbReference type="SAM" id="Phobius"/>
    </source>
</evidence>
<keyword evidence="1" id="KW-0812">Transmembrane</keyword>
<keyword evidence="1" id="KW-1133">Transmembrane helix</keyword>
<sequence length="442" mass="49244">MATWGISGPVDLLRRTGFLWWRCWPRLIGIWLAGWLVRHWLIKLAVYVGVHFGGFWGDLVMPLAVVARLATYILMYLVLRSESDLTGEASGPWYRGFVGILLKAILPVFVLFAAWRLILADYSSYVGLLNIDLYYAMDAGLSPDKTLEQTKEYMTPSDWRAYLAILLAFLARGALTKYSEKLPSWTQLVAVYLQALWVVLLLNAASNRLVGSPRWISERKIIVWYTERKQHVLTYLSSFGEVWKWISDAVGPMVLAVLLAVTWIAIVGAVYSVRPDTTWAGVSRAAFGEQQGARVTDVASRTGIAARARWQRLPRLVQTRGNEIFRNLLGVADQLGDTLRLTLHSGPITFCFFVFAFMGTVVLDPNGAYFNVYVTDGYMWARDSDIARTARMDVVGVLSGIHQDSHCRAGRPASHVSCGGDVLALCGTGFGTSRYAGGVNRT</sequence>
<evidence type="ECO:0000313" key="3">
    <source>
        <dbReference type="Proteomes" id="UP000021210"/>
    </source>
</evidence>
<evidence type="ECO:0000313" key="2">
    <source>
        <dbReference type="EMBL" id="EUA62912.1"/>
    </source>
</evidence>
<reference evidence="2 3" key="1">
    <citation type="submission" date="2013-12" db="EMBL/GenBank/DDBJ databases">
        <authorList>
            <person name="Zelazny A."/>
            <person name="Olivier K."/>
            <person name="Holland S."/>
            <person name="Lenaerts A."/>
            <person name="Ordway D."/>
            <person name="DeGroote M.A."/>
            <person name="Parker T."/>
            <person name="Sizemore C."/>
            <person name="Tallon L.J."/>
            <person name="Sadzewicz L.K."/>
            <person name="Sengamalay N."/>
            <person name="Fraser C.M."/>
            <person name="Hine E."/>
            <person name="Shefchek K.A."/>
            <person name="Das S.P."/>
            <person name="Tettelin H."/>
        </authorList>
    </citation>
    <scope>NUCLEOTIDE SEQUENCE [LARGE SCALE GENOMIC DNA]</scope>
    <source>
        <strain evidence="2 3">1948</strain>
    </source>
</reference>
<dbReference type="AlphaFoldDB" id="A0A829QIF0"/>
<gene>
    <name evidence="2" type="ORF">I542_3067</name>
</gene>
<accession>A0A829QIF0</accession>
<feature type="transmembrane region" description="Helical" evidence="1">
    <location>
        <begin position="100"/>
        <end position="118"/>
    </location>
</feature>
<dbReference type="Proteomes" id="UP000021210">
    <property type="component" value="Unassembled WGS sequence"/>
</dbReference>
<comment type="caution">
    <text evidence="2">The sequence shown here is derived from an EMBL/GenBank/DDBJ whole genome shotgun (WGS) entry which is preliminary data.</text>
</comment>
<protein>
    <submittedName>
        <fullName evidence="2">Putative membrane protein</fullName>
    </submittedName>
</protein>